<dbReference type="Proteomes" id="UP001283361">
    <property type="component" value="Unassembled WGS sequence"/>
</dbReference>
<dbReference type="InterPro" id="IPR016186">
    <property type="entry name" value="C-type_lectin-like/link_sf"/>
</dbReference>
<keyword evidence="3" id="KW-1185">Reference proteome</keyword>
<sequence>MDYFVGMDGSQIFCTTFCIKSGIIVASKKYVDLRYPQEKCNLKRYNFEYPCKYSDYFDLREARACVKVIKNPLSWREANWRCGYYFNGTLVKITSKVLDDDISDLIKSSRGTLNYWIGLSSLKLKQLLPVGFSWLDETEPTTYSNWHHYTPRTKPSHSFLREKCASKDEISGEWFEEDCYPTKHPFICQKVSARNPGPPSLDLNFAPGHKFAYIGYEMVAKCTAFTEMGAVVQFRLGDALGFTAIDGDLDHYGIKFTVEDGRFVKMDDRCFLKIKATMTVKLTKKLLGTNLSCCWYFQNSFASCSDIIPTNLRCK</sequence>
<dbReference type="SMART" id="SM00034">
    <property type="entry name" value="CLECT"/>
    <property type="match status" value="1"/>
</dbReference>
<protein>
    <recommendedName>
        <fullName evidence="1">C-type lectin domain-containing protein</fullName>
    </recommendedName>
</protein>
<dbReference type="InterPro" id="IPR016187">
    <property type="entry name" value="CTDL_fold"/>
</dbReference>
<dbReference type="SUPFAM" id="SSF56436">
    <property type="entry name" value="C-type lectin-like"/>
    <property type="match status" value="1"/>
</dbReference>
<organism evidence="2 3">
    <name type="scientific">Elysia crispata</name>
    <name type="common">lettuce slug</name>
    <dbReference type="NCBI Taxonomy" id="231223"/>
    <lineage>
        <taxon>Eukaryota</taxon>
        <taxon>Metazoa</taxon>
        <taxon>Spiralia</taxon>
        <taxon>Lophotrochozoa</taxon>
        <taxon>Mollusca</taxon>
        <taxon>Gastropoda</taxon>
        <taxon>Heterobranchia</taxon>
        <taxon>Euthyneura</taxon>
        <taxon>Panpulmonata</taxon>
        <taxon>Sacoglossa</taxon>
        <taxon>Placobranchoidea</taxon>
        <taxon>Plakobranchidae</taxon>
        <taxon>Elysia</taxon>
    </lineage>
</organism>
<reference evidence="2" key="1">
    <citation type="journal article" date="2023" name="G3 (Bethesda)">
        <title>A reference genome for the long-term kleptoplast-retaining sea slug Elysia crispata morphotype clarki.</title>
        <authorList>
            <person name="Eastman K.E."/>
            <person name="Pendleton A.L."/>
            <person name="Shaikh M.A."/>
            <person name="Suttiyut T."/>
            <person name="Ogas R."/>
            <person name="Tomko P."/>
            <person name="Gavelis G."/>
            <person name="Widhalm J.R."/>
            <person name="Wisecaver J.H."/>
        </authorList>
    </citation>
    <scope>NUCLEOTIDE SEQUENCE</scope>
    <source>
        <strain evidence="2">ECLA1</strain>
    </source>
</reference>
<name>A0AAE0Z181_9GAST</name>
<dbReference type="PANTHER" id="PTHR22803">
    <property type="entry name" value="MANNOSE, PHOSPHOLIPASE, LECTIN RECEPTOR RELATED"/>
    <property type="match status" value="1"/>
</dbReference>
<evidence type="ECO:0000313" key="2">
    <source>
        <dbReference type="EMBL" id="KAK3760882.1"/>
    </source>
</evidence>
<evidence type="ECO:0000259" key="1">
    <source>
        <dbReference type="PROSITE" id="PS50041"/>
    </source>
</evidence>
<dbReference type="AlphaFoldDB" id="A0AAE0Z181"/>
<comment type="caution">
    <text evidence="2">The sequence shown here is derived from an EMBL/GenBank/DDBJ whole genome shotgun (WGS) entry which is preliminary data.</text>
</comment>
<dbReference type="InterPro" id="IPR050111">
    <property type="entry name" value="C-type_lectin/snaclec_domain"/>
</dbReference>
<proteinExistence type="predicted"/>
<dbReference type="EMBL" id="JAWDGP010004936">
    <property type="protein sequence ID" value="KAK3760882.1"/>
    <property type="molecule type" value="Genomic_DNA"/>
</dbReference>
<gene>
    <name evidence="2" type="ORF">RRG08_066903</name>
</gene>
<dbReference type="InterPro" id="IPR001304">
    <property type="entry name" value="C-type_lectin-like"/>
</dbReference>
<feature type="domain" description="C-type lectin" evidence="1">
    <location>
        <begin position="61"/>
        <end position="179"/>
    </location>
</feature>
<dbReference type="Pfam" id="PF00059">
    <property type="entry name" value="Lectin_C"/>
    <property type="match status" value="1"/>
</dbReference>
<dbReference type="CDD" id="cd00037">
    <property type="entry name" value="CLECT"/>
    <property type="match status" value="1"/>
</dbReference>
<accession>A0AAE0Z181</accession>
<dbReference type="PROSITE" id="PS50041">
    <property type="entry name" value="C_TYPE_LECTIN_2"/>
    <property type="match status" value="1"/>
</dbReference>
<evidence type="ECO:0000313" key="3">
    <source>
        <dbReference type="Proteomes" id="UP001283361"/>
    </source>
</evidence>
<dbReference type="Gene3D" id="3.10.100.10">
    <property type="entry name" value="Mannose-Binding Protein A, subunit A"/>
    <property type="match status" value="1"/>
</dbReference>